<feature type="compositionally biased region" description="Polar residues" evidence="1">
    <location>
        <begin position="446"/>
        <end position="459"/>
    </location>
</feature>
<feature type="domain" description="DUF3741" evidence="3">
    <location>
        <begin position="112"/>
        <end position="136"/>
    </location>
</feature>
<dbReference type="Pfam" id="PF14309">
    <property type="entry name" value="DUF4378"/>
    <property type="match status" value="1"/>
</dbReference>
<accession>A0AAN7JJ57</accession>
<evidence type="ECO:0000259" key="3">
    <source>
        <dbReference type="Pfam" id="PF14383"/>
    </source>
</evidence>
<organism evidence="4 5">
    <name type="scientific">Trapa incisa</name>
    <dbReference type="NCBI Taxonomy" id="236973"/>
    <lineage>
        <taxon>Eukaryota</taxon>
        <taxon>Viridiplantae</taxon>
        <taxon>Streptophyta</taxon>
        <taxon>Embryophyta</taxon>
        <taxon>Tracheophyta</taxon>
        <taxon>Spermatophyta</taxon>
        <taxon>Magnoliopsida</taxon>
        <taxon>eudicotyledons</taxon>
        <taxon>Gunneridae</taxon>
        <taxon>Pentapetalae</taxon>
        <taxon>rosids</taxon>
        <taxon>malvids</taxon>
        <taxon>Myrtales</taxon>
        <taxon>Lythraceae</taxon>
        <taxon>Trapa</taxon>
    </lineage>
</organism>
<proteinExistence type="predicted"/>
<feature type="region of interest" description="Disordered" evidence="1">
    <location>
        <begin position="446"/>
        <end position="471"/>
    </location>
</feature>
<dbReference type="InterPro" id="IPR025486">
    <property type="entry name" value="DUF4378"/>
</dbReference>
<keyword evidence="5" id="KW-1185">Reference proteome</keyword>
<dbReference type="Proteomes" id="UP001345219">
    <property type="component" value="Chromosome 9"/>
</dbReference>
<sequence>MALNFPGMVFGEIMVGDKAAKTVPSLAVVEKRQPPMPMRGCAGIFFQLFDWHRRFAKKNIFSKKLLPHARPKQVRRDFKRDDKMPVAKLHYIADEKGDFPDSRKTKNIGVERKHEMGSPGVVARLMGLEPMPSVDRDKVNCGYKVSKSATINKGLGIEKMSLDKGQVRYERPQKLQKTGPSESGAVTRFGAEALQIKGVSSRPKKQNSSKLASPVKSMRVSSSRNCIHKSRLIGAATKILEPGLQLKKMEKGNLSYYASKHCGSGDELVLESSAMEQNPYISCDQMLNKTNMCFYLEDQGMEHLPRSSGSSGLPDVTYWDSIKTKRTPLFLAVDKGRIFCKKQQEEFVNLKDGRRLASDCQELLHLPIKKSASQKEESSSVAVLKCKRVFPAATNVSSKKDFVTLNRSTGVLSKAESSRIDAVRISTGRRDDSVSPLRSPIRRMRTANSNESVRSTNMHNSDKRKQRKVTSVTAIGNGKSTDKSSVISFTFNSPSKQNIISSREAEDRTLSKFISVHDNDAAEITSSVVNNKASFQDNLVVRGDALGAILEQKLKELMSPEDDELDNEYTKPKRTTATILQELIVALTTDPAISQDCDVLDNNNAFQVKQGKEGLANETPCDANHLSPGSVLDTAFLNDTCVFSSSLDDSSGLNLSAHFVDFSWGLPQLLEPDGHILESPKMLEEGKAHQDIMINAIGCVNRVLSQLNLADIRLSGSKLSYAKKVILHSEMFFCGTEDAIISSSLLDELESIAFSAWMSTGWLDGIVDLKEGKQLKEFLFDCLLECLELKYQPCSNFGYRRWTRLPSQLNEKILVREVEGWLKKWAGLVGMSVDAMIEYEMSHSLGKWVDFNVEAFENGCEIEKDILQSLMEEILDDISCRVAEPWQF</sequence>
<dbReference type="EMBL" id="JAXIOK010000022">
    <property type="protein sequence ID" value="KAK4745088.1"/>
    <property type="molecule type" value="Genomic_DNA"/>
</dbReference>
<evidence type="ECO:0000313" key="4">
    <source>
        <dbReference type="EMBL" id="KAK4745088.1"/>
    </source>
</evidence>
<dbReference type="PANTHER" id="PTHR21726:SF61">
    <property type="entry name" value="DNAA INITIATOR-ASSOCIATING PROTEIN"/>
    <property type="match status" value="1"/>
</dbReference>
<feature type="region of interest" description="Disordered" evidence="1">
    <location>
        <begin position="196"/>
        <end position="215"/>
    </location>
</feature>
<evidence type="ECO:0000256" key="1">
    <source>
        <dbReference type="SAM" id="MobiDB-lite"/>
    </source>
</evidence>
<dbReference type="AlphaFoldDB" id="A0AAN7JJ57"/>
<reference evidence="4 5" key="1">
    <citation type="journal article" date="2023" name="Hortic Res">
        <title>Pangenome of water caltrop reveals structural variations and asymmetric subgenome divergence after allopolyploidization.</title>
        <authorList>
            <person name="Zhang X."/>
            <person name="Chen Y."/>
            <person name="Wang L."/>
            <person name="Yuan Y."/>
            <person name="Fang M."/>
            <person name="Shi L."/>
            <person name="Lu R."/>
            <person name="Comes H.P."/>
            <person name="Ma Y."/>
            <person name="Chen Y."/>
            <person name="Huang G."/>
            <person name="Zhou Y."/>
            <person name="Zheng Z."/>
            <person name="Qiu Y."/>
        </authorList>
    </citation>
    <scope>NUCLEOTIDE SEQUENCE [LARGE SCALE GENOMIC DNA]</scope>
    <source>
        <tissue evidence="4">Roots</tissue>
    </source>
</reference>
<evidence type="ECO:0000313" key="5">
    <source>
        <dbReference type="Proteomes" id="UP001345219"/>
    </source>
</evidence>
<evidence type="ECO:0000259" key="2">
    <source>
        <dbReference type="Pfam" id="PF14309"/>
    </source>
</evidence>
<evidence type="ECO:0008006" key="6">
    <source>
        <dbReference type="Google" id="ProtNLM"/>
    </source>
</evidence>
<gene>
    <name evidence="4" type="ORF">SAY87_011400</name>
</gene>
<feature type="domain" description="DUF4378" evidence="2">
    <location>
        <begin position="719"/>
        <end position="873"/>
    </location>
</feature>
<dbReference type="InterPro" id="IPR032795">
    <property type="entry name" value="DUF3741-assoc"/>
</dbReference>
<comment type="caution">
    <text evidence="4">The sequence shown here is derived from an EMBL/GenBank/DDBJ whole genome shotgun (WGS) entry which is preliminary data.</text>
</comment>
<dbReference type="Pfam" id="PF14383">
    <property type="entry name" value="VARLMGL"/>
    <property type="match status" value="1"/>
</dbReference>
<protein>
    <recommendedName>
        <fullName evidence="6">DUF4378 domain-containing protein</fullName>
    </recommendedName>
</protein>
<dbReference type="PANTHER" id="PTHR21726">
    <property type="entry name" value="PHOSPHATIDYLINOSITOL N-ACETYLGLUCOSAMINYLTRANSFERASE SUBUNIT P DOWN SYNDROME CRITICAL REGION PROTEIN 5 -RELATED"/>
    <property type="match status" value="1"/>
</dbReference>
<name>A0AAN7JJ57_9MYRT</name>